<gene>
    <name evidence="2" type="primary">smc_2</name>
    <name evidence="2" type="ORF">AULFYP135_00486</name>
</gene>
<protein>
    <submittedName>
        <fullName evidence="2">Chromosome partition protein Smc</fullName>
    </submittedName>
</protein>
<dbReference type="AlphaFoldDB" id="A0A6N2RM06"/>
<dbReference type="EMBL" id="CACRSL010000003">
    <property type="protein sequence ID" value="VYS81624.1"/>
    <property type="molecule type" value="Genomic_DNA"/>
</dbReference>
<organism evidence="2">
    <name type="scientific">uncultured Anaerotruncus sp</name>
    <dbReference type="NCBI Taxonomy" id="905011"/>
    <lineage>
        <taxon>Bacteria</taxon>
        <taxon>Bacillati</taxon>
        <taxon>Bacillota</taxon>
        <taxon>Clostridia</taxon>
        <taxon>Eubacteriales</taxon>
        <taxon>Oscillospiraceae</taxon>
        <taxon>Anaerotruncus</taxon>
        <taxon>environmental samples</taxon>
    </lineage>
</organism>
<evidence type="ECO:0000256" key="1">
    <source>
        <dbReference type="SAM" id="Coils"/>
    </source>
</evidence>
<keyword evidence="1" id="KW-0175">Coiled coil</keyword>
<feature type="coiled-coil region" evidence="1">
    <location>
        <begin position="35"/>
        <end position="97"/>
    </location>
</feature>
<accession>A0A6N2RM06</accession>
<sequence length="235" mass="26223">MEEQILFKTTALGGFEKKAVLAYIDELTAKHHAELAQKEERINSLFAEKQEASHRASESQSLVNSLTGQLQEAQKKLEELEQKLANQERETNIQKTVVKEKDQEIRAQAEKCRQLQFQVETLDRKSKKFDEAAAQVGAVLVDARSTAQSIIAEAKAEADALREETARSAKGMEEEILRFQKELGGLRTALGELTQQAVCRLNDVDSLADTVLSHCAQLIGEEEAELSAQEECVRL</sequence>
<evidence type="ECO:0000313" key="2">
    <source>
        <dbReference type="EMBL" id="VYS81624.1"/>
    </source>
</evidence>
<name>A0A6N2RM06_9FIRM</name>
<feature type="coiled-coil region" evidence="1">
    <location>
        <begin position="144"/>
        <end position="182"/>
    </location>
</feature>
<reference evidence="2" key="1">
    <citation type="submission" date="2019-11" db="EMBL/GenBank/DDBJ databases">
        <authorList>
            <person name="Feng L."/>
        </authorList>
    </citation>
    <scope>NUCLEOTIDE SEQUENCE</scope>
    <source>
        <strain evidence="2">AundefinedLFYP135</strain>
    </source>
</reference>
<proteinExistence type="predicted"/>